<dbReference type="Gene3D" id="1.20.1640.10">
    <property type="entry name" value="Multidrug efflux transporter AcrB transmembrane domain"/>
    <property type="match status" value="1"/>
</dbReference>
<reference evidence="9 11" key="2">
    <citation type="submission" date="2018-11" db="EMBL/GenBank/DDBJ databases">
        <authorList>
            <consortium name="Pathogen Informatics"/>
        </authorList>
    </citation>
    <scope>NUCLEOTIDE SEQUENCE [LARGE SCALE GENOMIC DNA]</scope>
</reference>
<evidence type="ECO:0000259" key="8">
    <source>
        <dbReference type="PROSITE" id="PS50156"/>
    </source>
</evidence>
<dbReference type="OrthoDB" id="6510177at2759"/>
<evidence type="ECO:0000256" key="2">
    <source>
        <dbReference type="ARBA" id="ARBA00005585"/>
    </source>
</evidence>
<evidence type="ECO:0000313" key="9">
    <source>
        <dbReference type="EMBL" id="VDN52712.1"/>
    </source>
</evidence>
<evidence type="ECO:0000313" key="12">
    <source>
        <dbReference type="WBParaSite" id="DME_0000880901-mRNA-1"/>
    </source>
</evidence>
<dbReference type="AlphaFoldDB" id="A0A0N4ULW3"/>
<keyword evidence="6" id="KW-0325">Glycoprotein</keyword>
<evidence type="ECO:0000256" key="3">
    <source>
        <dbReference type="ARBA" id="ARBA00022692"/>
    </source>
</evidence>
<dbReference type="InterPro" id="IPR003392">
    <property type="entry name" value="PTHD_SSD"/>
</dbReference>
<dbReference type="PROSITE" id="PS50156">
    <property type="entry name" value="SSD"/>
    <property type="match status" value="1"/>
</dbReference>
<dbReference type="GO" id="GO:0006897">
    <property type="term" value="P:endocytosis"/>
    <property type="evidence" value="ECO:0007669"/>
    <property type="project" value="TreeGrafter"/>
</dbReference>
<proteinExistence type="inferred from homology"/>
<evidence type="ECO:0000256" key="4">
    <source>
        <dbReference type="ARBA" id="ARBA00022989"/>
    </source>
</evidence>
<sequence length="145" mass="16680">MICAWERLLAKTDQVFANRNFSYLVAELLKEVGPSITITSLTNTIAFGIGALFSPPEVQLFCIANAVAMIFDLLYCITLFAAILLLATKYERSTPTWNKEEILKIEARKQKVKEKFAYKVLRITIKYLNILKFEYSNILKSFLRE</sequence>
<dbReference type="WBParaSite" id="DME_0000880901-mRNA-1">
    <property type="protein sequence ID" value="DME_0000880901-mRNA-1"/>
    <property type="gene ID" value="DME_0000880901"/>
</dbReference>
<dbReference type="InterPro" id="IPR051697">
    <property type="entry name" value="Patched_domain-protein"/>
</dbReference>
<evidence type="ECO:0000256" key="1">
    <source>
        <dbReference type="ARBA" id="ARBA00004141"/>
    </source>
</evidence>
<dbReference type="InterPro" id="IPR000731">
    <property type="entry name" value="SSD"/>
</dbReference>
<keyword evidence="11" id="KW-1185">Reference proteome</keyword>
<evidence type="ECO:0000256" key="6">
    <source>
        <dbReference type="ARBA" id="ARBA00023180"/>
    </source>
</evidence>
<dbReference type="EMBL" id="UYYG01000074">
    <property type="protein sequence ID" value="VDN52712.1"/>
    <property type="molecule type" value="Genomic_DNA"/>
</dbReference>
<organism evidence="10 12">
    <name type="scientific">Dracunculus medinensis</name>
    <name type="common">Guinea worm</name>
    <dbReference type="NCBI Taxonomy" id="318479"/>
    <lineage>
        <taxon>Eukaryota</taxon>
        <taxon>Metazoa</taxon>
        <taxon>Ecdysozoa</taxon>
        <taxon>Nematoda</taxon>
        <taxon>Chromadorea</taxon>
        <taxon>Rhabditida</taxon>
        <taxon>Spirurina</taxon>
        <taxon>Dracunculoidea</taxon>
        <taxon>Dracunculidae</taxon>
        <taxon>Dracunculus</taxon>
    </lineage>
</organism>
<comment type="similarity">
    <text evidence="2">Belongs to the patched family.</text>
</comment>
<dbReference type="SUPFAM" id="SSF82866">
    <property type="entry name" value="Multidrug efflux transporter AcrB transmembrane domain"/>
    <property type="match status" value="1"/>
</dbReference>
<keyword evidence="4 7" id="KW-1133">Transmembrane helix</keyword>
<dbReference type="PANTHER" id="PTHR10796">
    <property type="entry name" value="PATCHED-RELATED"/>
    <property type="match status" value="1"/>
</dbReference>
<evidence type="ECO:0000256" key="7">
    <source>
        <dbReference type="SAM" id="Phobius"/>
    </source>
</evidence>
<reference evidence="12" key="1">
    <citation type="submission" date="2017-02" db="UniProtKB">
        <authorList>
            <consortium name="WormBaseParasite"/>
        </authorList>
    </citation>
    <scope>IDENTIFICATION</scope>
</reference>
<feature type="domain" description="SSD" evidence="8">
    <location>
        <begin position="1"/>
        <end position="86"/>
    </location>
</feature>
<dbReference type="PANTHER" id="PTHR10796:SF92">
    <property type="entry name" value="PATCHED-RELATED, ISOFORM A"/>
    <property type="match status" value="1"/>
</dbReference>
<keyword evidence="5 7" id="KW-0472">Membrane</keyword>
<feature type="transmembrane region" description="Helical" evidence="7">
    <location>
        <begin position="63"/>
        <end position="87"/>
    </location>
</feature>
<dbReference type="GO" id="GO:0005886">
    <property type="term" value="C:plasma membrane"/>
    <property type="evidence" value="ECO:0007669"/>
    <property type="project" value="TreeGrafter"/>
</dbReference>
<accession>A0A0N4ULW3</accession>
<comment type="subcellular location">
    <subcellularLocation>
        <location evidence="1">Membrane</location>
        <topology evidence="1">Multi-pass membrane protein</topology>
    </subcellularLocation>
</comment>
<protein>
    <submittedName>
        <fullName evidence="12">SSD domain-containing protein</fullName>
    </submittedName>
</protein>
<gene>
    <name evidence="9" type="ORF">DME_LOCUS2685</name>
</gene>
<dbReference type="Proteomes" id="UP000274756">
    <property type="component" value="Unassembled WGS sequence"/>
</dbReference>
<dbReference type="Proteomes" id="UP000038040">
    <property type="component" value="Unplaced"/>
</dbReference>
<evidence type="ECO:0000256" key="5">
    <source>
        <dbReference type="ARBA" id="ARBA00023136"/>
    </source>
</evidence>
<dbReference type="Pfam" id="PF02460">
    <property type="entry name" value="Patched"/>
    <property type="match status" value="1"/>
</dbReference>
<evidence type="ECO:0000313" key="10">
    <source>
        <dbReference type="Proteomes" id="UP000038040"/>
    </source>
</evidence>
<name>A0A0N4ULW3_DRAME</name>
<keyword evidence="3 7" id="KW-0812">Transmembrane</keyword>
<evidence type="ECO:0000313" key="11">
    <source>
        <dbReference type="Proteomes" id="UP000274756"/>
    </source>
</evidence>
<dbReference type="GO" id="GO:0018996">
    <property type="term" value="P:molting cycle, collagen and cuticulin-based cuticle"/>
    <property type="evidence" value="ECO:0007669"/>
    <property type="project" value="TreeGrafter"/>
</dbReference>
<dbReference type="GO" id="GO:0030659">
    <property type="term" value="C:cytoplasmic vesicle membrane"/>
    <property type="evidence" value="ECO:0007669"/>
    <property type="project" value="TreeGrafter"/>
</dbReference>